<feature type="transmembrane region" description="Helical" evidence="6">
    <location>
        <begin position="168"/>
        <end position="188"/>
    </location>
</feature>
<feature type="transmembrane region" description="Helical" evidence="6">
    <location>
        <begin position="254"/>
        <end position="275"/>
    </location>
</feature>
<evidence type="ECO:0000256" key="1">
    <source>
        <dbReference type="ARBA" id="ARBA00004141"/>
    </source>
</evidence>
<comment type="caution">
    <text evidence="7">The sequence shown here is derived from an EMBL/GenBank/DDBJ whole genome shotgun (WGS) entry which is preliminary data.</text>
</comment>
<evidence type="ECO:0000313" key="8">
    <source>
        <dbReference type="Proteomes" id="UP000077202"/>
    </source>
</evidence>
<dbReference type="InterPro" id="IPR051633">
    <property type="entry name" value="AceTr"/>
</dbReference>
<dbReference type="Pfam" id="PF01184">
    <property type="entry name" value="Gpr1_Fun34_YaaH"/>
    <property type="match status" value="1"/>
</dbReference>
<reference evidence="7" key="1">
    <citation type="submission" date="2016-03" db="EMBL/GenBank/DDBJ databases">
        <title>Mechanisms controlling the formation of the plant cell surface in tip-growing cells are functionally conserved among land plants.</title>
        <authorList>
            <person name="Honkanen S."/>
            <person name="Jones V.A."/>
            <person name="Morieri G."/>
            <person name="Champion C."/>
            <person name="Hetherington A.J."/>
            <person name="Kelly S."/>
            <person name="Saint-Marcoux D."/>
            <person name="Proust H."/>
            <person name="Prescott H."/>
            <person name="Dolan L."/>
        </authorList>
    </citation>
    <scope>NUCLEOTIDE SEQUENCE [LARGE SCALE GENOMIC DNA]</scope>
    <source>
        <tissue evidence="7">Whole gametophyte</tissue>
    </source>
</reference>
<protein>
    <submittedName>
        <fullName evidence="7">Uncharacterized protein</fullName>
    </submittedName>
</protein>
<dbReference type="GO" id="GO:0005886">
    <property type="term" value="C:plasma membrane"/>
    <property type="evidence" value="ECO:0007669"/>
    <property type="project" value="TreeGrafter"/>
</dbReference>
<name>A0A176VV81_MARPO</name>
<feature type="transmembrane region" description="Helical" evidence="6">
    <location>
        <begin position="131"/>
        <end position="148"/>
    </location>
</feature>
<dbReference type="PANTHER" id="PTHR31123:SF1">
    <property type="entry name" value="ACCUMULATION OF DYADS PROTEIN 2-RELATED"/>
    <property type="match status" value="1"/>
</dbReference>
<evidence type="ECO:0000256" key="5">
    <source>
        <dbReference type="ARBA" id="ARBA00023136"/>
    </source>
</evidence>
<sequence length="295" mass="32363">MLCAAMATVLQGPHAQIYPLEKTLSNPSLILEYQFMTQSQGKRFAKPIIYKENIQWNPESWTVSISTMSYPTQERDLERASRLEDILSRPIQTKSVVANPAPLGLMGFALTTFVLSCHNAGVIIPQSAPHTVVTGLAAGYGGLAQLLAGMWEFSAGNTFGATAFSSYGAFWLSFAVIQIPAFGVRAAFVASESLVDYNEALGLWLLGWTIFTFMMWLATLRTNVCLTSLFFSLSITFLLLTIGEFSLDKDMTKAGGIFGIITAFIAWYLALAQIVNKQNSFFELPIGPVARSDHK</sequence>
<evidence type="ECO:0000256" key="3">
    <source>
        <dbReference type="ARBA" id="ARBA00022692"/>
    </source>
</evidence>
<keyword evidence="3 6" id="KW-0812">Transmembrane</keyword>
<dbReference type="PANTHER" id="PTHR31123">
    <property type="entry name" value="ACCUMULATION OF DYADS PROTEIN 2-RELATED"/>
    <property type="match status" value="1"/>
</dbReference>
<accession>A0A176VV81</accession>
<evidence type="ECO:0000313" key="7">
    <source>
        <dbReference type="EMBL" id="OAE24667.1"/>
    </source>
</evidence>
<dbReference type="Proteomes" id="UP000077202">
    <property type="component" value="Unassembled WGS sequence"/>
</dbReference>
<dbReference type="PROSITE" id="PS01114">
    <property type="entry name" value="GPR1_FUN34_YAAH"/>
    <property type="match status" value="1"/>
</dbReference>
<feature type="transmembrane region" description="Helical" evidence="6">
    <location>
        <begin position="103"/>
        <end position="124"/>
    </location>
</feature>
<dbReference type="InterPro" id="IPR000791">
    <property type="entry name" value="Gpr1/Fun34/SatP-like"/>
</dbReference>
<comment type="similarity">
    <text evidence="2">Belongs to the acetate uptake transporter (AceTr) (TC 2.A.96) family.</text>
</comment>
<keyword evidence="8" id="KW-1185">Reference proteome</keyword>
<dbReference type="GO" id="GO:0015123">
    <property type="term" value="F:acetate transmembrane transporter activity"/>
    <property type="evidence" value="ECO:0007669"/>
    <property type="project" value="TreeGrafter"/>
</dbReference>
<evidence type="ECO:0000256" key="4">
    <source>
        <dbReference type="ARBA" id="ARBA00022989"/>
    </source>
</evidence>
<dbReference type="EMBL" id="LVLJ01002504">
    <property type="protein sequence ID" value="OAE24667.1"/>
    <property type="molecule type" value="Genomic_DNA"/>
</dbReference>
<evidence type="ECO:0000256" key="6">
    <source>
        <dbReference type="SAM" id="Phobius"/>
    </source>
</evidence>
<dbReference type="NCBIfam" id="NF038013">
    <property type="entry name" value="AceTr_1"/>
    <property type="match status" value="1"/>
</dbReference>
<dbReference type="InterPro" id="IPR047622">
    <property type="entry name" value="GPR1_FUN34_YAAH"/>
</dbReference>
<proteinExistence type="inferred from homology"/>
<dbReference type="AlphaFoldDB" id="A0A176VV81"/>
<feature type="transmembrane region" description="Helical" evidence="6">
    <location>
        <begin position="200"/>
        <end position="218"/>
    </location>
</feature>
<comment type="subcellular location">
    <subcellularLocation>
        <location evidence="1">Membrane</location>
        <topology evidence="1">Multi-pass membrane protein</topology>
    </subcellularLocation>
</comment>
<gene>
    <name evidence="7" type="ORF">AXG93_2632s1100</name>
</gene>
<evidence type="ECO:0000256" key="2">
    <source>
        <dbReference type="ARBA" id="ARBA00005587"/>
    </source>
</evidence>
<organism evidence="7 8">
    <name type="scientific">Marchantia polymorpha subsp. ruderalis</name>
    <dbReference type="NCBI Taxonomy" id="1480154"/>
    <lineage>
        <taxon>Eukaryota</taxon>
        <taxon>Viridiplantae</taxon>
        <taxon>Streptophyta</taxon>
        <taxon>Embryophyta</taxon>
        <taxon>Marchantiophyta</taxon>
        <taxon>Marchantiopsida</taxon>
        <taxon>Marchantiidae</taxon>
        <taxon>Marchantiales</taxon>
        <taxon>Marchantiaceae</taxon>
        <taxon>Marchantia</taxon>
    </lineage>
</organism>
<feature type="transmembrane region" description="Helical" evidence="6">
    <location>
        <begin position="224"/>
        <end position="242"/>
    </location>
</feature>
<keyword evidence="5 6" id="KW-0472">Membrane</keyword>
<keyword evidence="4 6" id="KW-1133">Transmembrane helix</keyword>